<dbReference type="Proteomes" id="UP000193944">
    <property type="component" value="Unassembled WGS sequence"/>
</dbReference>
<dbReference type="AlphaFoldDB" id="A0A1Y1WEX3"/>
<protein>
    <submittedName>
        <fullName evidence="3">Putative GTPase</fullName>
    </submittedName>
</protein>
<sequence length="319" mass="36077">MIKIDLITGFLGSGKTTFIRKYAKYLESKGERICIIENDHGSVNVDLMLLNDIRSSKIDVEMVACACSGDKSSHKRRYRAKLITSAMLGYNRVIVEPSGIYDIDEFFDTIYEDPLDRMYEIGNVIAIVDSGLEDDLSKESNYILASEVSCAGAIIFSRIQEQADKAGSIEKVKNHVKKALTDISCNRNIDNVIIAKPWDELTTDDFEKIKTSSYVRASFVKMPVARENEYKTFFYVRLHITKEDLINRINKVFADEKAGNVIRIKGFLPLADNKWVEVNATKKELKINEVNDGQEVLLVIGECMDKDVITGYFPEALVI</sequence>
<dbReference type="Gene3D" id="3.40.50.300">
    <property type="entry name" value="P-loop containing nucleotide triphosphate hydrolases"/>
    <property type="match status" value="1"/>
</dbReference>
<dbReference type="PANTHER" id="PTHR13748:SF31">
    <property type="entry name" value="ZINC-REGULATED GTPASE METALLOPROTEIN ACTIVATOR 1A-RELATED"/>
    <property type="match status" value="1"/>
</dbReference>
<dbReference type="EMBL" id="MCFG01000401">
    <property type="protein sequence ID" value="ORX71704.1"/>
    <property type="molecule type" value="Genomic_DNA"/>
</dbReference>
<dbReference type="InterPro" id="IPR011629">
    <property type="entry name" value="CobW-like_C"/>
</dbReference>
<dbReference type="Pfam" id="PF07683">
    <property type="entry name" value="CobW_C"/>
    <property type="match status" value="1"/>
</dbReference>
<reference evidence="3 4" key="1">
    <citation type="submission" date="2016-08" db="EMBL/GenBank/DDBJ databases">
        <title>A Parts List for Fungal Cellulosomes Revealed by Comparative Genomics.</title>
        <authorList>
            <consortium name="DOE Joint Genome Institute"/>
            <person name="Haitjema C.H."/>
            <person name="Gilmore S.P."/>
            <person name="Henske J.K."/>
            <person name="Solomon K.V."/>
            <person name="De Groot R."/>
            <person name="Kuo A."/>
            <person name="Mondo S.J."/>
            <person name="Salamov A.A."/>
            <person name="Labutti K."/>
            <person name="Zhao Z."/>
            <person name="Chiniquy J."/>
            <person name="Barry K."/>
            <person name="Brewer H.M."/>
            <person name="Purvine S.O."/>
            <person name="Wright A.T."/>
            <person name="Boxma B."/>
            <person name="Van Alen T."/>
            <person name="Hackstein J.H."/>
            <person name="Baker S.E."/>
            <person name="Grigoriev I.V."/>
            <person name="O'Malley M.A."/>
        </authorList>
    </citation>
    <scope>NUCLEOTIDE SEQUENCE [LARGE SCALE GENOMIC DNA]</scope>
    <source>
        <strain evidence="3 4">S4</strain>
    </source>
</reference>
<dbReference type="PANTHER" id="PTHR13748">
    <property type="entry name" value="COBW-RELATED"/>
    <property type="match status" value="1"/>
</dbReference>
<evidence type="ECO:0000259" key="1">
    <source>
        <dbReference type="Pfam" id="PF02492"/>
    </source>
</evidence>
<name>A0A1Y1WEX3_9FUNG</name>
<gene>
    <name evidence="3" type="ORF">BCR32DRAFT_103359</name>
</gene>
<dbReference type="OrthoDB" id="258627at2759"/>
<evidence type="ECO:0000313" key="4">
    <source>
        <dbReference type="Proteomes" id="UP000193944"/>
    </source>
</evidence>
<accession>A0A1Y1WEX3</accession>
<feature type="domain" description="CobW C-terminal" evidence="2">
    <location>
        <begin position="246"/>
        <end position="310"/>
    </location>
</feature>
<dbReference type="GO" id="GO:0005737">
    <property type="term" value="C:cytoplasm"/>
    <property type="evidence" value="ECO:0007669"/>
    <property type="project" value="TreeGrafter"/>
</dbReference>
<dbReference type="InterPro" id="IPR027417">
    <property type="entry name" value="P-loop_NTPase"/>
</dbReference>
<proteinExistence type="predicted"/>
<evidence type="ECO:0000313" key="3">
    <source>
        <dbReference type="EMBL" id="ORX71704.1"/>
    </source>
</evidence>
<organism evidence="3 4">
    <name type="scientific">Anaeromyces robustus</name>
    <dbReference type="NCBI Taxonomy" id="1754192"/>
    <lineage>
        <taxon>Eukaryota</taxon>
        <taxon>Fungi</taxon>
        <taxon>Fungi incertae sedis</taxon>
        <taxon>Chytridiomycota</taxon>
        <taxon>Chytridiomycota incertae sedis</taxon>
        <taxon>Neocallimastigomycetes</taxon>
        <taxon>Neocallimastigales</taxon>
        <taxon>Neocallimastigaceae</taxon>
        <taxon>Anaeromyces</taxon>
    </lineage>
</organism>
<feature type="domain" description="CobW/HypB/UreG nucleotide-binding" evidence="1">
    <location>
        <begin position="6"/>
        <end position="178"/>
    </location>
</feature>
<evidence type="ECO:0000259" key="2">
    <source>
        <dbReference type="Pfam" id="PF07683"/>
    </source>
</evidence>
<dbReference type="STRING" id="1754192.A0A1Y1WEX3"/>
<dbReference type="SUPFAM" id="SSF52540">
    <property type="entry name" value="P-loop containing nucleoside triphosphate hydrolases"/>
    <property type="match status" value="1"/>
</dbReference>
<dbReference type="InterPro" id="IPR051316">
    <property type="entry name" value="Zinc-reg_GTPase_activator"/>
</dbReference>
<dbReference type="Pfam" id="PF02492">
    <property type="entry name" value="cobW"/>
    <property type="match status" value="1"/>
</dbReference>
<reference evidence="3 4" key="2">
    <citation type="submission" date="2016-08" db="EMBL/GenBank/DDBJ databases">
        <title>Pervasive Adenine N6-methylation of Active Genes in Fungi.</title>
        <authorList>
            <consortium name="DOE Joint Genome Institute"/>
            <person name="Mondo S.J."/>
            <person name="Dannebaum R.O."/>
            <person name="Kuo R.C."/>
            <person name="Labutti K."/>
            <person name="Haridas S."/>
            <person name="Kuo A."/>
            <person name="Salamov A."/>
            <person name="Ahrendt S.R."/>
            <person name="Lipzen A."/>
            <person name="Sullivan W."/>
            <person name="Andreopoulos W.B."/>
            <person name="Clum A."/>
            <person name="Lindquist E."/>
            <person name="Daum C."/>
            <person name="Ramamoorthy G.K."/>
            <person name="Gryganskyi A."/>
            <person name="Culley D."/>
            <person name="Magnuson J.K."/>
            <person name="James T.Y."/>
            <person name="O'Malley M.A."/>
            <person name="Stajich J.E."/>
            <person name="Spatafora J.W."/>
            <person name="Visel A."/>
            <person name="Grigoriev I.V."/>
        </authorList>
    </citation>
    <scope>NUCLEOTIDE SEQUENCE [LARGE SCALE GENOMIC DNA]</scope>
    <source>
        <strain evidence="3 4">S4</strain>
    </source>
</reference>
<keyword evidence="4" id="KW-1185">Reference proteome</keyword>
<dbReference type="InterPro" id="IPR003495">
    <property type="entry name" value="CobW/HypB/UreG_nucleotide-bd"/>
</dbReference>
<comment type="caution">
    <text evidence="3">The sequence shown here is derived from an EMBL/GenBank/DDBJ whole genome shotgun (WGS) entry which is preliminary data.</text>
</comment>